<keyword evidence="2" id="KW-1185">Reference proteome</keyword>
<reference evidence="1 2" key="1">
    <citation type="submission" date="2016-12" db="EMBL/GenBank/DDBJ databases">
        <title>Trade-off between light-utilization and light-protection in marine flavobacteria.</title>
        <authorList>
            <person name="Kumagai Y."/>
            <person name="Yoshizawa S."/>
            <person name="Kogure K."/>
            <person name="Iwasaki W."/>
        </authorList>
    </citation>
    <scope>NUCLEOTIDE SEQUENCE [LARGE SCALE GENOMIC DNA]</scope>
    <source>
        <strain evidence="1 2">ATCC 43844</strain>
    </source>
</reference>
<evidence type="ECO:0000313" key="1">
    <source>
        <dbReference type="EMBL" id="PQJ82792.1"/>
    </source>
</evidence>
<comment type="caution">
    <text evidence="1">The sequence shown here is derived from an EMBL/GenBank/DDBJ whole genome shotgun (WGS) entry which is preliminary data.</text>
</comment>
<sequence length="187" mass="21805">MKRKISIRISDSLSDKLSEISEMKNISVSELSRTILEQHFAAPENSEKEGVTNHFNNQITESESKVGTLISYGEFEDNNIDVVHSIEFFKLIIWMYDQRDTRLLKFGKVELVELKNTILKVYFSDLMLQELKDEFNKVFVDLIKEIQSDYSTTYRLNFAMYYSGGFDFSLLTKFIFKEDLGSKSITI</sequence>
<dbReference type="EMBL" id="MSCM01000001">
    <property type="protein sequence ID" value="PQJ82792.1"/>
    <property type="molecule type" value="Genomic_DNA"/>
</dbReference>
<dbReference type="Proteomes" id="UP000239068">
    <property type="component" value="Unassembled WGS sequence"/>
</dbReference>
<gene>
    <name evidence="1" type="ORF">BTO16_09465</name>
</gene>
<dbReference type="AlphaFoldDB" id="A0A2S7WZJ8"/>
<proteinExistence type="predicted"/>
<name>A0A2S7WZJ8_9FLAO</name>
<accession>A0A2S7WZJ8</accession>
<organism evidence="1 2">
    <name type="scientific">Polaribacter glomeratus</name>
    <dbReference type="NCBI Taxonomy" id="102"/>
    <lineage>
        <taxon>Bacteria</taxon>
        <taxon>Pseudomonadati</taxon>
        <taxon>Bacteroidota</taxon>
        <taxon>Flavobacteriia</taxon>
        <taxon>Flavobacteriales</taxon>
        <taxon>Flavobacteriaceae</taxon>
    </lineage>
</organism>
<evidence type="ECO:0000313" key="2">
    <source>
        <dbReference type="Proteomes" id="UP000239068"/>
    </source>
</evidence>
<protein>
    <submittedName>
        <fullName evidence="1">Uncharacterized protein</fullName>
    </submittedName>
</protein>
<dbReference type="RefSeq" id="WP_105021338.1">
    <property type="nucleotide sequence ID" value="NZ_MSCM01000001.1"/>
</dbReference>
<dbReference type="OrthoDB" id="1354968at2"/>